<feature type="domain" description="GmrSD restriction endonucleases C-terminal" evidence="2">
    <location>
        <begin position="414"/>
        <end position="551"/>
    </location>
</feature>
<gene>
    <name evidence="3" type="ORF">FXF46_16285</name>
</gene>
<evidence type="ECO:0000313" key="4">
    <source>
        <dbReference type="Proteomes" id="UP000323560"/>
    </source>
</evidence>
<dbReference type="KEGG" id="gti:FXF46_16285"/>
<dbReference type="InterPro" id="IPR004919">
    <property type="entry name" value="GmrSD_N"/>
</dbReference>
<dbReference type="InterPro" id="IPR011089">
    <property type="entry name" value="GmrSD_C"/>
</dbReference>
<dbReference type="PANTHER" id="PTHR35149:SF2">
    <property type="entry name" value="DUF262 DOMAIN-CONTAINING PROTEIN"/>
    <property type="match status" value="1"/>
</dbReference>
<dbReference type="Pfam" id="PF07510">
    <property type="entry name" value="GmrSD_C"/>
    <property type="match status" value="1"/>
</dbReference>
<evidence type="ECO:0000259" key="2">
    <source>
        <dbReference type="Pfam" id="PF07510"/>
    </source>
</evidence>
<dbReference type="Pfam" id="PF03235">
    <property type="entry name" value="GmrSD_N"/>
    <property type="match status" value="1"/>
</dbReference>
<evidence type="ECO:0000313" key="3">
    <source>
        <dbReference type="EMBL" id="QEH97847.1"/>
    </source>
</evidence>
<evidence type="ECO:0000259" key="1">
    <source>
        <dbReference type="Pfam" id="PF03235"/>
    </source>
</evidence>
<dbReference type="Proteomes" id="UP000323560">
    <property type="component" value="Plasmid unnamed1"/>
</dbReference>
<dbReference type="EMBL" id="CP043044">
    <property type="protein sequence ID" value="QEH97847.1"/>
    <property type="molecule type" value="Genomic_DNA"/>
</dbReference>
<dbReference type="RefSeq" id="WP_148621324.1">
    <property type="nucleotide sequence ID" value="NZ_CP043044.1"/>
</dbReference>
<keyword evidence="3" id="KW-0614">Plasmid</keyword>
<reference evidence="3 4" key="1">
    <citation type="submission" date="2019-08" db="EMBL/GenBank/DDBJ databases">
        <title>Gluconobacter frateurii HD924 genome.</title>
        <authorList>
            <person name="Liu Y."/>
            <person name="Zhang P."/>
        </authorList>
    </citation>
    <scope>NUCLEOTIDE SEQUENCE [LARGE SCALE GENOMIC DNA]</scope>
    <source>
        <strain evidence="3 4">HD924</strain>
        <plasmid evidence="3 4">unnamed1</plasmid>
    </source>
</reference>
<name>A0AAP9JJ23_GLUTH</name>
<feature type="domain" description="GmrSD restriction endonucleases N-terminal" evidence="1">
    <location>
        <begin position="12"/>
        <end position="230"/>
    </location>
</feature>
<geneLocation type="plasmid" evidence="3 4">
    <name>unnamed1</name>
</geneLocation>
<protein>
    <submittedName>
        <fullName evidence="3">DUF262 domain-containing protein</fullName>
    </submittedName>
</protein>
<proteinExistence type="predicted"/>
<accession>A0AAP9JJ23</accession>
<sequence>MSKKISGAEYPLSEIFSSRFEYIIPSYQRPYAWTPDQASELFDDLIGFFQEEQDEGYFLGSIVLIKSEENAYSQVVDGQQRLTTLTILLAAMACASDGDDRKELLTYILEPGKRMEGISPKPRLSLRDRDKEFFANYIQSLQLAALTDLDPSALKNESQVNIRANAKYFLQAVANALPDTEKLQAFGNFLLTRCYLVAVSTASQDSAFRVFSVMNSRGLDLQPTDIIKADTIGKLQTESERQDYNDRWEEMEVELTRDGFRDLFTYLRMIYAKEKAKRTLLEEFRVHVLPQNPDVKIFISDVLEPFADALDAIRNASYSATSHAETVNCFIRWLQRIDNSDWVPPAMLYLKKHRSSPQRVARFFELLERLAAYMHICRWNVNDRIVTYAELINEILSDAEPDDMAQFEFSDENYKEFREALNGDVYELTPRRRNYLILRLDSFISDGAATYDPTTLTIEHVLPQTVPSSSEWAVWWPDKSDRAKWVHKIANLVPLNRKKNSSAQNSEFAQKCKIYFTGKNNVSSYALTSQVIAQKEWTPAIVEARQQKLLDIILENWGLTEA</sequence>
<organism evidence="3 4">
    <name type="scientific">Gluconobacter thailandicus</name>
    <dbReference type="NCBI Taxonomy" id="257438"/>
    <lineage>
        <taxon>Bacteria</taxon>
        <taxon>Pseudomonadati</taxon>
        <taxon>Pseudomonadota</taxon>
        <taxon>Alphaproteobacteria</taxon>
        <taxon>Acetobacterales</taxon>
        <taxon>Acetobacteraceae</taxon>
        <taxon>Gluconobacter</taxon>
    </lineage>
</organism>
<dbReference type="PANTHER" id="PTHR35149">
    <property type="entry name" value="SLL5132 PROTEIN"/>
    <property type="match status" value="1"/>
</dbReference>
<dbReference type="AlphaFoldDB" id="A0AAP9JJ23"/>